<evidence type="ECO:0000256" key="8">
    <source>
        <dbReference type="ARBA" id="ARBA00023306"/>
    </source>
</evidence>
<dbReference type="PANTHER" id="PTHR30349">
    <property type="entry name" value="PHAGE INTEGRASE-RELATED"/>
    <property type="match status" value="1"/>
</dbReference>
<organism evidence="12 13">
    <name type="scientific">Bacteroides fragilis str. 3998T(B)3</name>
    <dbReference type="NCBI Taxonomy" id="1339316"/>
    <lineage>
        <taxon>Bacteria</taxon>
        <taxon>Pseudomonadati</taxon>
        <taxon>Bacteroidota</taxon>
        <taxon>Bacteroidia</taxon>
        <taxon>Bacteroidales</taxon>
        <taxon>Bacteroidaceae</taxon>
        <taxon>Bacteroides</taxon>
    </lineage>
</organism>
<dbReference type="InterPro" id="IPR050090">
    <property type="entry name" value="Tyrosine_recombinase_XerCD"/>
</dbReference>
<keyword evidence="5" id="KW-0229">DNA integration</keyword>
<accession>A0A015U0B0</accession>
<dbReference type="Pfam" id="PF00589">
    <property type="entry name" value="Phage_integrase"/>
    <property type="match status" value="1"/>
</dbReference>
<dbReference type="GO" id="GO:0005737">
    <property type="term" value="C:cytoplasm"/>
    <property type="evidence" value="ECO:0007669"/>
    <property type="project" value="UniProtKB-SubCell"/>
</dbReference>
<name>A0A015U0B0_BACFG</name>
<gene>
    <name evidence="12" type="ORF">M125_5249</name>
</gene>
<evidence type="ECO:0000259" key="11">
    <source>
        <dbReference type="PROSITE" id="PS51900"/>
    </source>
</evidence>
<evidence type="ECO:0000256" key="9">
    <source>
        <dbReference type="PROSITE-ProRule" id="PRU01248"/>
    </source>
</evidence>
<dbReference type="InterPro" id="IPR011010">
    <property type="entry name" value="DNA_brk_join_enz"/>
</dbReference>
<sequence>MKENIIQAIVAEMQRDLDCRQMARLKAVLTSELHNVEIIEKSDCATLQTQENEHLLNSFISAKKIEGCSEKTLTYYRNTIERLLVSLSLAICHITTTDIRTYLSNYQEEHQSSKVTIDNMRRIFSSFFAWLEDEDYIAKSPVRRIHKVKTDSLVKEVLSDEQLEQLRDSCTTKRDLAIIDFLSSTGIRVGELVKLNREDIDFHERQCVVFGKGNKERVVYFNARTKLHLQQYLNGRTDDNPALFVSLHSPHTRLTISGVEVRIRKLGHTLSMPKVHPHKFRRTLATMAIDKGMPIEQVQRLLGHVRIDTTLHYAIVNQNNVKLAHKKYLG</sequence>
<proteinExistence type="predicted"/>
<evidence type="ECO:0000256" key="1">
    <source>
        <dbReference type="ARBA" id="ARBA00004496"/>
    </source>
</evidence>
<dbReference type="InterPro" id="IPR013762">
    <property type="entry name" value="Integrase-like_cat_sf"/>
</dbReference>
<dbReference type="PROSITE" id="PS51900">
    <property type="entry name" value="CB"/>
    <property type="match status" value="1"/>
</dbReference>
<protein>
    <submittedName>
        <fullName evidence="12">Phage integrase family protein</fullName>
    </submittedName>
</protein>
<dbReference type="AlphaFoldDB" id="A0A015U0B0"/>
<dbReference type="Gene3D" id="1.10.150.130">
    <property type="match status" value="1"/>
</dbReference>
<dbReference type="PATRIC" id="fig|1339316.3.peg.4982"/>
<dbReference type="GO" id="GO:0015074">
    <property type="term" value="P:DNA integration"/>
    <property type="evidence" value="ECO:0007669"/>
    <property type="project" value="UniProtKB-KW"/>
</dbReference>
<dbReference type="RefSeq" id="WP_005799512.1">
    <property type="nucleotide sequence ID" value="NZ_JGDB01000304.1"/>
</dbReference>
<dbReference type="NCBIfam" id="NF040815">
    <property type="entry name" value="recomb_XerA_Arch"/>
    <property type="match status" value="1"/>
</dbReference>
<evidence type="ECO:0000256" key="4">
    <source>
        <dbReference type="ARBA" id="ARBA00022829"/>
    </source>
</evidence>
<evidence type="ECO:0000256" key="7">
    <source>
        <dbReference type="ARBA" id="ARBA00023172"/>
    </source>
</evidence>
<keyword evidence="7" id="KW-0233">DNA recombination</keyword>
<keyword evidence="4" id="KW-0159">Chromosome partition</keyword>
<dbReference type="InterPro" id="IPR002104">
    <property type="entry name" value="Integrase_catalytic"/>
</dbReference>
<dbReference type="GO" id="GO:0006310">
    <property type="term" value="P:DNA recombination"/>
    <property type="evidence" value="ECO:0007669"/>
    <property type="project" value="UniProtKB-KW"/>
</dbReference>
<dbReference type="InterPro" id="IPR004107">
    <property type="entry name" value="Integrase_SAM-like_N"/>
</dbReference>
<feature type="domain" description="Core-binding (CB)" evidence="11">
    <location>
        <begin position="50"/>
        <end position="132"/>
    </location>
</feature>
<comment type="caution">
    <text evidence="12">The sequence shown here is derived from an EMBL/GenBank/DDBJ whole genome shotgun (WGS) entry which is preliminary data.</text>
</comment>
<dbReference type="Pfam" id="PF13495">
    <property type="entry name" value="Phage_int_SAM_4"/>
    <property type="match status" value="1"/>
</dbReference>
<keyword evidence="2" id="KW-0963">Cytoplasm</keyword>
<evidence type="ECO:0000256" key="2">
    <source>
        <dbReference type="ARBA" id="ARBA00022490"/>
    </source>
</evidence>
<evidence type="ECO:0000313" key="13">
    <source>
        <dbReference type="Proteomes" id="UP000020773"/>
    </source>
</evidence>
<dbReference type="PROSITE" id="PS51898">
    <property type="entry name" value="TYR_RECOMBINASE"/>
    <property type="match status" value="1"/>
</dbReference>
<dbReference type="GO" id="GO:0007059">
    <property type="term" value="P:chromosome segregation"/>
    <property type="evidence" value="ECO:0007669"/>
    <property type="project" value="UniProtKB-KW"/>
</dbReference>
<evidence type="ECO:0000259" key="10">
    <source>
        <dbReference type="PROSITE" id="PS51898"/>
    </source>
</evidence>
<dbReference type="GO" id="GO:0003677">
    <property type="term" value="F:DNA binding"/>
    <property type="evidence" value="ECO:0007669"/>
    <property type="project" value="UniProtKB-UniRule"/>
</dbReference>
<dbReference type="InterPro" id="IPR010998">
    <property type="entry name" value="Integrase_recombinase_N"/>
</dbReference>
<evidence type="ECO:0000256" key="5">
    <source>
        <dbReference type="ARBA" id="ARBA00022908"/>
    </source>
</evidence>
<evidence type="ECO:0000256" key="3">
    <source>
        <dbReference type="ARBA" id="ARBA00022618"/>
    </source>
</evidence>
<keyword evidence="8" id="KW-0131">Cell cycle</keyword>
<keyword evidence="6 9" id="KW-0238">DNA-binding</keyword>
<dbReference type="Gene3D" id="1.10.443.10">
    <property type="entry name" value="Intergrase catalytic core"/>
    <property type="match status" value="1"/>
</dbReference>
<dbReference type="SUPFAM" id="SSF56349">
    <property type="entry name" value="DNA breaking-rejoining enzymes"/>
    <property type="match status" value="1"/>
</dbReference>
<reference evidence="12 13" key="1">
    <citation type="submission" date="2014-02" db="EMBL/GenBank/DDBJ databases">
        <authorList>
            <person name="Sears C."/>
            <person name="Carroll K."/>
            <person name="Sack B.R."/>
            <person name="Qadri F."/>
            <person name="Myers L.L."/>
            <person name="Chung G.-T."/>
            <person name="Escheverria P."/>
            <person name="Fraser C.M."/>
            <person name="Sadzewicz L."/>
            <person name="Shefchek K.A."/>
            <person name="Tallon L."/>
            <person name="Das S.P."/>
            <person name="Daugherty S."/>
            <person name="Mongodin E.F."/>
        </authorList>
    </citation>
    <scope>NUCLEOTIDE SEQUENCE [LARGE SCALE GENOMIC DNA]</scope>
    <source>
        <strain evidence="13">3998T(B)3</strain>
    </source>
</reference>
<dbReference type="GO" id="GO:0051301">
    <property type="term" value="P:cell division"/>
    <property type="evidence" value="ECO:0007669"/>
    <property type="project" value="UniProtKB-KW"/>
</dbReference>
<keyword evidence="3" id="KW-0132">Cell division</keyword>
<dbReference type="EMBL" id="JGDB01000304">
    <property type="protein sequence ID" value="EXY88122.1"/>
    <property type="molecule type" value="Genomic_DNA"/>
</dbReference>
<dbReference type="InterPro" id="IPR044068">
    <property type="entry name" value="CB"/>
</dbReference>
<evidence type="ECO:0000256" key="6">
    <source>
        <dbReference type="ARBA" id="ARBA00023125"/>
    </source>
</evidence>
<dbReference type="PANTHER" id="PTHR30349:SF77">
    <property type="entry name" value="TYROSINE RECOMBINASE XERC"/>
    <property type="match status" value="1"/>
</dbReference>
<dbReference type="Proteomes" id="UP000020773">
    <property type="component" value="Unassembled WGS sequence"/>
</dbReference>
<comment type="subcellular location">
    <subcellularLocation>
        <location evidence="1">Cytoplasm</location>
    </subcellularLocation>
</comment>
<feature type="domain" description="Tyr recombinase" evidence="10">
    <location>
        <begin position="153"/>
        <end position="326"/>
    </location>
</feature>
<evidence type="ECO:0000313" key="12">
    <source>
        <dbReference type="EMBL" id="EXY88122.1"/>
    </source>
</evidence>